<dbReference type="OrthoDB" id="62798at2759"/>
<evidence type="ECO:0000313" key="3">
    <source>
        <dbReference type="EMBL" id="THH14853.1"/>
    </source>
</evidence>
<dbReference type="AlphaFoldDB" id="A0A4V6S1F2"/>
<protein>
    <recommendedName>
        <fullName evidence="2">Inositol polyphosphate-related phosphatase domain-containing protein</fullName>
    </recommendedName>
</protein>
<dbReference type="GO" id="GO:0004439">
    <property type="term" value="F:phosphatidylinositol-4,5-bisphosphate 5-phosphatase activity"/>
    <property type="evidence" value="ECO:0007669"/>
    <property type="project" value="TreeGrafter"/>
</dbReference>
<evidence type="ECO:0000259" key="2">
    <source>
        <dbReference type="SMART" id="SM00128"/>
    </source>
</evidence>
<feature type="domain" description="Inositol polyphosphate-related phosphatase" evidence="2">
    <location>
        <begin position="9"/>
        <end position="335"/>
    </location>
</feature>
<reference evidence="3 4" key="1">
    <citation type="submission" date="2019-02" db="EMBL/GenBank/DDBJ databases">
        <title>Genome sequencing of the rare red list fungi Bondarzewia mesenterica.</title>
        <authorList>
            <person name="Buettner E."/>
            <person name="Kellner H."/>
        </authorList>
    </citation>
    <scope>NUCLEOTIDE SEQUENCE [LARGE SCALE GENOMIC DNA]</scope>
    <source>
        <strain evidence="3 4">DSM 108281</strain>
    </source>
</reference>
<keyword evidence="1" id="KW-0812">Transmembrane</keyword>
<evidence type="ECO:0000313" key="4">
    <source>
        <dbReference type="Proteomes" id="UP000310158"/>
    </source>
</evidence>
<dbReference type="SMART" id="SM00128">
    <property type="entry name" value="IPPc"/>
    <property type="match status" value="1"/>
</dbReference>
<gene>
    <name evidence="3" type="ORF">EW146_g5539</name>
</gene>
<dbReference type="InterPro" id="IPR000300">
    <property type="entry name" value="IPPc"/>
</dbReference>
<dbReference type="InterPro" id="IPR036691">
    <property type="entry name" value="Endo/exonu/phosph_ase_sf"/>
</dbReference>
<sequence length="418" mass="46497">MTASPSTDDRLLIQIASYNTAAQGENSLPQDLVDWLSPTLEVSNFLAHDPRAPDIVAVGFQELLPLYLGLSGLSKSVVEERNALILSQIETHAHNKEKYSLVAKSRELRDVQTQWTGCGPAYMGNKGAVGVRFRAEGEDGGLGEVCVCSPDAHEPNLAQRIADYHHIVGSLLFLPLADSSASSPPTTIYSTSHLFFLGDLNFRLSLPPFHALAGINQRDNLLSALSTNEGREELKEFDQLLIEHRKNTILQGLREGEFWRFQCSYKYNIGDVDRYNIQRPPSWTDRVLYTTYTDSPDTPDKTAITNLLYTTIPSYTMSDHKPIVSLLLLPATPSLTSFETIPRLRLPPNYTPIPDRYAVLKRYTGRALDRMIGFIWWFLVIVGAGNAAVGIGNCLLGIGAWTWWKSERIVLGESSDSV</sequence>
<dbReference type="Pfam" id="PF22669">
    <property type="entry name" value="Exo_endo_phos2"/>
    <property type="match status" value="1"/>
</dbReference>
<dbReference type="SUPFAM" id="SSF56219">
    <property type="entry name" value="DNase I-like"/>
    <property type="match status" value="1"/>
</dbReference>
<organism evidence="3 4">
    <name type="scientific">Bondarzewia mesenterica</name>
    <dbReference type="NCBI Taxonomy" id="1095465"/>
    <lineage>
        <taxon>Eukaryota</taxon>
        <taxon>Fungi</taxon>
        <taxon>Dikarya</taxon>
        <taxon>Basidiomycota</taxon>
        <taxon>Agaricomycotina</taxon>
        <taxon>Agaricomycetes</taxon>
        <taxon>Russulales</taxon>
        <taxon>Bondarzewiaceae</taxon>
        <taxon>Bondarzewia</taxon>
    </lineage>
</organism>
<name>A0A4V6S1F2_9AGAM</name>
<proteinExistence type="predicted"/>
<comment type="caution">
    <text evidence="3">The sequence shown here is derived from an EMBL/GenBank/DDBJ whole genome shotgun (WGS) entry which is preliminary data.</text>
</comment>
<dbReference type="Proteomes" id="UP000310158">
    <property type="component" value="Unassembled WGS sequence"/>
</dbReference>
<keyword evidence="1" id="KW-1133">Transmembrane helix</keyword>
<feature type="transmembrane region" description="Helical" evidence="1">
    <location>
        <begin position="374"/>
        <end position="404"/>
    </location>
</feature>
<dbReference type="GO" id="GO:0046856">
    <property type="term" value="P:phosphatidylinositol dephosphorylation"/>
    <property type="evidence" value="ECO:0007669"/>
    <property type="project" value="InterPro"/>
</dbReference>
<dbReference type="PANTHER" id="PTHR11200">
    <property type="entry name" value="INOSITOL 5-PHOSPHATASE"/>
    <property type="match status" value="1"/>
</dbReference>
<dbReference type="PANTHER" id="PTHR11200:SF286">
    <property type="entry name" value="5-PHOSPHATASE, PUTATIVE (AFU_ORTHOLOGUE AFUA_5G07600)-RELATED"/>
    <property type="match status" value="1"/>
</dbReference>
<evidence type="ECO:0000256" key="1">
    <source>
        <dbReference type="SAM" id="Phobius"/>
    </source>
</evidence>
<keyword evidence="1" id="KW-0472">Membrane</keyword>
<dbReference type="Gene3D" id="3.60.10.10">
    <property type="entry name" value="Endonuclease/exonuclease/phosphatase"/>
    <property type="match status" value="1"/>
</dbReference>
<dbReference type="EMBL" id="SGPL01000245">
    <property type="protein sequence ID" value="THH14853.1"/>
    <property type="molecule type" value="Genomic_DNA"/>
</dbReference>
<dbReference type="InterPro" id="IPR046985">
    <property type="entry name" value="IP5"/>
</dbReference>
<accession>A0A4V6S1F2</accession>
<keyword evidence="4" id="KW-1185">Reference proteome</keyword>